<sequence>MIILGALAGCSPTVPDESLATSAPVVGTTAGGCEFAATRKAFDPEHPQNTALSYVKLANTGTTDCEVSGFPDVALLDANGNVVGDPAVERTTVPARTLTVKPKQAAYVTLKVAGQNLYQDCPLLGAATLRIRLPQSSEDIHVDVADLNICDGATSRWLVYNLAASPDNPLS</sequence>
<dbReference type="Pfam" id="PF14016">
    <property type="entry name" value="DUF4232"/>
    <property type="match status" value="1"/>
</dbReference>
<feature type="domain" description="DUF4232" evidence="1">
    <location>
        <begin position="38"/>
        <end position="145"/>
    </location>
</feature>
<reference evidence="2 3" key="1">
    <citation type="submission" date="2018-01" db="EMBL/GenBank/DDBJ databases">
        <title>Cryobacterium sp. nov., from glaciers in China.</title>
        <authorList>
            <person name="Liu Q."/>
            <person name="Xin Y.-H."/>
        </authorList>
    </citation>
    <scope>NUCLEOTIDE SEQUENCE [LARGE SCALE GENOMIC DNA]</scope>
    <source>
        <strain evidence="2 3">TMN-42</strain>
    </source>
</reference>
<keyword evidence="3" id="KW-1185">Reference proteome</keyword>
<evidence type="ECO:0000313" key="3">
    <source>
        <dbReference type="Proteomes" id="UP000237340"/>
    </source>
</evidence>
<dbReference type="EMBL" id="PPXD01000024">
    <property type="protein sequence ID" value="POH62943.1"/>
    <property type="molecule type" value="Genomic_DNA"/>
</dbReference>
<dbReference type="AlphaFoldDB" id="A0A2S3ZBD4"/>
<dbReference type="InterPro" id="IPR025326">
    <property type="entry name" value="DUF4232"/>
</dbReference>
<evidence type="ECO:0000313" key="2">
    <source>
        <dbReference type="EMBL" id="POH62943.1"/>
    </source>
</evidence>
<gene>
    <name evidence="2" type="ORF">C3B61_14770</name>
</gene>
<protein>
    <recommendedName>
        <fullName evidence="1">DUF4232 domain-containing protein</fullName>
    </recommendedName>
</protein>
<comment type="caution">
    <text evidence="2">The sequence shown here is derived from an EMBL/GenBank/DDBJ whole genome shotgun (WGS) entry which is preliminary data.</text>
</comment>
<dbReference type="Proteomes" id="UP000237340">
    <property type="component" value="Unassembled WGS sequence"/>
</dbReference>
<accession>A0A2S3ZBD4</accession>
<name>A0A2S3ZBD4_9MICO</name>
<proteinExistence type="predicted"/>
<dbReference type="RefSeq" id="WP_103461364.1">
    <property type="nucleotide sequence ID" value="NZ_PPXD01000024.1"/>
</dbReference>
<organism evidence="2 3">
    <name type="scientific">Cryobacterium zongtaii</name>
    <dbReference type="NCBI Taxonomy" id="1259217"/>
    <lineage>
        <taxon>Bacteria</taxon>
        <taxon>Bacillati</taxon>
        <taxon>Actinomycetota</taxon>
        <taxon>Actinomycetes</taxon>
        <taxon>Micrococcales</taxon>
        <taxon>Microbacteriaceae</taxon>
        <taxon>Cryobacterium</taxon>
    </lineage>
</organism>
<evidence type="ECO:0000259" key="1">
    <source>
        <dbReference type="Pfam" id="PF14016"/>
    </source>
</evidence>